<dbReference type="EMBL" id="UGWZ01000001">
    <property type="protein sequence ID" value="SUG16567.1"/>
    <property type="molecule type" value="Genomic_DNA"/>
</dbReference>
<evidence type="ECO:0000313" key="3">
    <source>
        <dbReference type="Proteomes" id="UP000254124"/>
    </source>
</evidence>
<feature type="signal peptide" evidence="1">
    <location>
        <begin position="1"/>
        <end position="21"/>
    </location>
</feature>
<name>A0A379S6S5_SALER</name>
<organism evidence="2 3">
    <name type="scientific">Salmonella enterica subsp. arizonae</name>
    <dbReference type="NCBI Taxonomy" id="59203"/>
    <lineage>
        <taxon>Bacteria</taxon>
        <taxon>Pseudomonadati</taxon>
        <taxon>Pseudomonadota</taxon>
        <taxon>Gammaproteobacteria</taxon>
        <taxon>Enterobacterales</taxon>
        <taxon>Enterobacteriaceae</taxon>
        <taxon>Salmonella</taxon>
    </lineage>
</organism>
<proteinExistence type="predicted"/>
<accession>A0A379S6S5</accession>
<dbReference type="PANTHER" id="PTHR37549">
    <property type="entry name" value="LIPOPROTEIN LPRI"/>
    <property type="match status" value="1"/>
</dbReference>
<dbReference type="PANTHER" id="PTHR37549:SF1">
    <property type="entry name" value="LIPOPROTEIN LPRI"/>
    <property type="match status" value="1"/>
</dbReference>
<sequence length="417" mass="46579">MRNRFIALALCLLSGSKVAVSAGFDCSLANLSPTEKTICSNEYLSGLDSALNNFFKKAYDGSLSHGRLTERQNEWLKERNSCQSDVACITNSYLIRNKNLAASNNLQSVSDIFNREGDKLDEVLDSPIKTKSGFTITDSPWFVKKIFSSESFEGGINLESMNVSSILTYQEIKSDLYIYISVSGRYQDKDITLLVELSDDTSPRIIQQYDGDLDIISRVRDTQGNALAYFAVGNDSHKDYHYLFISPDGGRSISDISPAQADTLTKKTTPWTGYCGSSECNASLISPDSKWRLASSDGNVKDPDEGMYVFPANRPDLGLNVFADKADNSITDDAFGYTRQYVWGDDSNTFYFDNSGALGCIWKTDIDKKTTKRILPVEGILDPFYIKYDGEDLILSVYSYSYQDDFKSEIYIAKEPN</sequence>
<keyword evidence="1" id="KW-0732">Signal</keyword>
<dbReference type="InterPro" id="IPR052755">
    <property type="entry name" value="Lysozyme_Inhibitor_LprI"/>
</dbReference>
<dbReference type="Proteomes" id="UP000254124">
    <property type="component" value="Unassembled WGS sequence"/>
</dbReference>
<gene>
    <name evidence="2" type="primary">SBOV12221_2</name>
    <name evidence="2" type="ORF">NCTC7295_04282</name>
</gene>
<dbReference type="AlphaFoldDB" id="A0A379S6S5"/>
<evidence type="ECO:0000256" key="1">
    <source>
        <dbReference type="SAM" id="SignalP"/>
    </source>
</evidence>
<evidence type="ECO:0000313" key="2">
    <source>
        <dbReference type="EMBL" id="SUG16567.1"/>
    </source>
</evidence>
<protein>
    <submittedName>
        <fullName evidence="2">Putative secreted protein</fullName>
    </submittedName>
</protein>
<feature type="chain" id="PRO_5016928831" evidence="1">
    <location>
        <begin position="22"/>
        <end position="417"/>
    </location>
</feature>
<dbReference type="GO" id="GO:0005576">
    <property type="term" value="C:extracellular region"/>
    <property type="evidence" value="ECO:0007669"/>
    <property type="project" value="TreeGrafter"/>
</dbReference>
<reference evidence="2 3" key="1">
    <citation type="submission" date="2018-06" db="EMBL/GenBank/DDBJ databases">
        <authorList>
            <consortium name="Pathogen Informatics"/>
            <person name="Doyle S."/>
        </authorList>
    </citation>
    <scope>NUCLEOTIDE SEQUENCE [LARGE SCALE GENOMIC DNA]</scope>
    <source>
        <strain evidence="2 3">NCTC7295</strain>
    </source>
</reference>